<sequence length="529" mass="60220">MTRPITEYYIASSHNTYLEGDQINGPCSLQVYVRSIQRGCRCVEIDCWDDDDEPTVYHGYCPCKRTRLAFRDVVNECAKYAFEEDKPYAKFPFILSLENHCSISNQKKMADYIKEAFGAKLVTKQLKSGENKMPSPSEIGPCCIVKGKKLKELPISDVADCKNDEYDYVDEEDESAETDHGEKDVSNNTQVDGRDLSDITVYTVSRHLKPFDEEAADDDYKYISSIKEGKGEQIMKEESAQFIKHTNRELARIYQNGSRFQSDNYDPLPFWAHGCQVVALNYQTDCKERLKNQIMFQINGNCGYVRKPSLLSIPNFDPNDKNQVPMKKTTFTIKIISGQQFHNERKNSGKAGDVCDPYVKLELVSGSELEDAQKRKTTTVKNNGFNPSWEKENVKFDFTVKFPDFAMLEVKVLDNGSEEILGMSYIPIKHLQSGYRVIEIYDMTGQNITNSKGTLLFCEIAISNENEHSEGDIVRTVSPSNDISILDLKESDLLLQKSKNDSSKRKLQKSVKCVICSDRKCIANNPIQK</sequence>
<dbReference type="EMBL" id="FN654364">
    <property type="protein sequence ID" value="CBY32665.1"/>
    <property type="molecule type" value="Genomic_DNA"/>
</dbReference>
<dbReference type="PROSITE" id="PS50007">
    <property type="entry name" value="PIPLC_X_DOMAIN"/>
    <property type="match status" value="1"/>
</dbReference>
<dbReference type="PROSITE" id="PS50008">
    <property type="entry name" value="PIPLC_Y_DOMAIN"/>
    <property type="match status" value="1"/>
</dbReference>
<dbReference type="InterPro" id="IPR001192">
    <property type="entry name" value="PI-PLC_fam"/>
</dbReference>
<keyword evidence="2 6" id="KW-0378">Hydrolase</keyword>
<dbReference type="SMART" id="SM00148">
    <property type="entry name" value="PLCXc"/>
    <property type="match status" value="1"/>
</dbReference>
<dbReference type="InterPro" id="IPR035892">
    <property type="entry name" value="C2_domain_sf"/>
</dbReference>
<dbReference type="Pfam" id="PF00388">
    <property type="entry name" value="PI-PLC-X"/>
    <property type="match status" value="1"/>
</dbReference>
<feature type="domain" description="C2" evidence="8">
    <location>
        <begin position="308"/>
        <end position="441"/>
    </location>
</feature>
<dbReference type="PROSITE" id="PS50004">
    <property type="entry name" value="C2"/>
    <property type="match status" value="1"/>
</dbReference>
<dbReference type="SMART" id="SM00239">
    <property type="entry name" value="C2"/>
    <property type="match status" value="1"/>
</dbReference>
<dbReference type="GO" id="GO:0016042">
    <property type="term" value="P:lipid catabolic process"/>
    <property type="evidence" value="ECO:0007669"/>
    <property type="project" value="UniProtKB-KW"/>
</dbReference>
<dbReference type="PANTHER" id="PTHR10336:SF36">
    <property type="entry name" value="1-PHOSPHATIDYLINOSITOL 4,5-BISPHOSPHATE PHOSPHODIESTERASE BETA-4"/>
    <property type="match status" value="1"/>
</dbReference>
<keyword evidence="5" id="KW-0807">Transducer</keyword>
<dbReference type="CDD" id="cd00275">
    <property type="entry name" value="C2_PLC_like"/>
    <property type="match status" value="1"/>
</dbReference>
<organism evidence="10">
    <name type="scientific">Oikopleura dioica</name>
    <name type="common">Tunicate</name>
    <dbReference type="NCBI Taxonomy" id="34765"/>
    <lineage>
        <taxon>Eukaryota</taxon>
        <taxon>Metazoa</taxon>
        <taxon>Chordata</taxon>
        <taxon>Tunicata</taxon>
        <taxon>Appendicularia</taxon>
        <taxon>Copelata</taxon>
        <taxon>Oikopleuridae</taxon>
        <taxon>Oikopleura</taxon>
    </lineage>
</organism>
<dbReference type="AlphaFoldDB" id="E4YAS8"/>
<evidence type="ECO:0000256" key="2">
    <source>
        <dbReference type="ARBA" id="ARBA00022801"/>
    </source>
</evidence>
<dbReference type="EC" id="3.1.4.11" evidence="1 6"/>
<keyword evidence="3 6" id="KW-0442">Lipid degradation</keyword>
<dbReference type="Proteomes" id="UP000011014">
    <property type="component" value="Unassembled WGS sequence"/>
</dbReference>
<evidence type="ECO:0000256" key="3">
    <source>
        <dbReference type="ARBA" id="ARBA00022963"/>
    </source>
</evidence>
<evidence type="ECO:0000256" key="5">
    <source>
        <dbReference type="ARBA" id="ARBA00023224"/>
    </source>
</evidence>
<dbReference type="SUPFAM" id="SSF51695">
    <property type="entry name" value="PLC-like phosphodiesterases"/>
    <property type="match status" value="1"/>
</dbReference>
<dbReference type="InterPro" id="IPR001711">
    <property type="entry name" value="PLipase_C_Pinositol-sp_Y"/>
</dbReference>
<dbReference type="GO" id="GO:0048015">
    <property type="term" value="P:phosphatidylinositol-mediated signaling"/>
    <property type="evidence" value="ECO:0007669"/>
    <property type="project" value="TreeGrafter"/>
</dbReference>
<evidence type="ECO:0000256" key="7">
    <source>
        <dbReference type="SAM" id="MobiDB-lite"/>
    </source>
</evidence>
<feature type="region of interest" description="Disordered" evidence="7">
    <location>
        <begin position="170"/>
        <end position="192"/>
    </location>
</feature>
<evidence type="ECO:0000256" key="6">
    <source>
        <dbReference type="RuleBase" id="RU361133"/>
    </source>
</evidence>
<dbReference type="GO" id="GO:0004435">
    <property type="term" value="F:phosphatidylinositol-4,5-bisphosphate phospholipase C activity"/>
    <property type="evidence" value="ECO:0007669"/>
    <property type="project" value="UniProtKB-EC"/>
</dbReference>
<evidence type="ECO:0000259" key="8">
    <source>
        <dbReference type="PROSITE" id="PS50004"/>
    </source>
</evidence>
<gene>
    <name evidence="10" type="ORF">GSOID_T00032006001</name>
</gene>
<dbReference type="CDD" id="cd08558">
    <property type="entry name" value="PI-PLCc_eukaryota"/>
    <property type="match status" value="1"/>
</dbReference>
<keyword evidence="4 6" id="KW-0443">Lipid metabolism</keyword>
<comment type="catalytic activity">
    <reaction evidence="6">
        <text>a 1,2-diacyl-sn-glycero-3-phospho-(1D-myo-inositol-4,5-bisphosphate) + H2O = 1D-myo-inositol 1,4,5-trisphosphate + a 1,2-diacyl-sn-glycerol + H(+)</text>
        <dbReference type="Rhea" id="RHEA:33179"/>
        <dbReference type="ChEBI" id="CHEBI:15377"/>
        <dbReference type="ChEBI" id="CHEBI:15378"/>
        <dbReference type="ChEBI" id="CHEBI:17815"/>
        <dbReference type="ChEBI" id="CHEBI:58456"/>
        <dbReference type="ChEBI" id="CHEBI:203600"/>
        <dbReference type="EC" id="3.1.4.11"/>
    </reaction>
</comment>
<dbReference type="Pfam" id="PF00168">
    <property type="entry name" value="C2"/>
    <property type="match status" value="1"/>
</dbReference>
<proteinExistence type="predicted"/>
<dbReference type="PRINTS" id="PR00390">
    <property type="entry name" value="PHPHLIPASEC"/>
</dbReference>
<dbReference type="InterPro" id="IPR000008">
    <property type="entry name" value="C2_dom"/>
</dbReference>
<dbReference type="SMART" id="SM00149">
    <property type="entry name" value="PLCYc"/>
    <property type="match status" value="1"/>
</dbReference>
<dbReference type="SUPFAM" id="SSF49562">
    <property type="entry name" value="C2 domain (Calcium/lipid-binding domain, CaLB)"/>
    <property type="match status" value="1"/>
</dbReference>
<name>E4YAS8_OIKDI</name>
<feature type="domain" description="PI-PLC Y-box" evidence="9">
    <location>
        <begin position="196"/>
        <end position="311"/>
    </location>
</feature>
<evidence type="ECO:0000313" key="10">
    <source>
        <dbReference type="EMBL" id="CBY32665.1"/>
    </source>
</evidence>
<dbReference type="GO" id="GO:0051209">
    <property type="term" value="P:release of sequestered calcium ion into cytosol"/>
    <property type="evidence" value="ECO:0007669"/>
    <property type="project" value="TreeGrafter"/>
</dbReference>
<dbReference type="InterPro" id="IPR000909">
    <property type="entry name" value="PLipase_C_PInositol-sp_X_dom"/>
</dbReference>
<evidence type="ECO:0000259" key="9">
    <source>
        <dbReference type="PROSITE" id="PS50008"/>
    </source>
</evidence>
<protein>
    <recommendedName>
        <fullName evidence="1 6">Phosphoinositide phospholipase C</fullName>
        <ecNumber evidence="1 6">3.1.4.11</ecNumber>
    </recommendedName>
</protein>
<dbReference type="PANTHER" id="PTHR10336">
    <property type="entry name" value="PHOSPHOINOSITIDE-SPECIFIC PHOSPHOLIPASE C FAMILY PROTEIN"/>
    <property type="match status" value="1"/>
</dbReference>
<dbReference type="InterPro" id="IPR017946">
    <property type="entry name" value="PLC-like_Pdiesterase_TIM-brl"/>
</dbReference>
<accession>E4YAS8</accession>
<dbReference type="Gene3D" id="2.60.40.150">
    <property type="entry name" value="C2 domain"/>
    <property type="match status" value="1"/>
</dbReference>
<dbReference type="Pfam" id="PF00387">
    <property type="entry name" value="PI-PLC-Y"/>
    <property type="match status" value="1"/>
</dbReference>
<evidence type="ECO:0000256" key="1">
    <source>
        <dbReference type="ARBA" id="ARBA00012368"/>
    </source>
</evidence>
<dbReference type="Gene3D" id="3.20.20.190">
    <property type="entry name" value="Phosphatidylinositol (PI) phosphodiesterase"/>
    <property type="match status" value="1"/>
</dbReference>
<evidence type="ECO:0000256" key="4">
    <source>
        <dbReference type="ARBA" id="ARBA00023098"/>
    </source>
</evidence>
<reference evidence="10" key="1">
    <citation type="journal article" date="2010" name="Science">
        <title>Plasticity of animal genome architecture unmasked by rapid evolution of a pelagic tunicate.</title>
        <authorList>
            <person name="Denoeud F."/>
            <person name="Henriet S."/>
            <person name="Mungpakdee S."/>
            <person name="Aury J.M."/>
            <person name="Da Silva C."/>
            <person name="Brinkmann H."/>
            <person name="Mikhaleva J."/>
            <person name="Olsen L.C."/>
            <person name="Jubin C."/>
            <person name="Canestro C."/>
            <person name="Bouquet J.M."/>
            <person name="Danks G."/>
            <person name="Poulain J."/>
            <person name="Campsteijn C."/>
            <person name="Adamski M."/>
            <person name="Cross I."/>
            <person name="Yadetie F."/>
            <person name="Muffato M."/>
            <person name="Louis A."/>
            <person name="Butcher S."/>
            <person name="Tsagkogeorga G."/>
            <person name="Konrad A."/>
            <person name="Singh S."/>
            <person name="Jensen M.F."/>
            <person name="Cong E.H."/>
            <person name="Eikeseth-Otteraa H."/>
            <person name="Noel B."/>
            <person name="Anthouard V."/>
            <person name="Porcel B.M."/>
            <person name="Kachouri-Lafond R."/>
            <person name="Nishino A."/>
            <person name="Ugolini M."/>
            <person name="Chourrout P."/>
            <person name="Nishida H."/>
            <person name="Aasland R."/>
            <person name="Huzurbazar S."/>
            <person name="Westhof E."/>
            <person name="Delsuc F."/>
            <person name="Lehrach H."/>
            <person name="Reinhardt R."/>
            <person name="Weissenbach J."/>
            <person name="Roy S.W."/>
            <person name="Artiguenave F."/>
            <person name="Postlethwait J.H."/>
            <person name="Manak J.R."/>
            <person name="Thompson E.M."/>
            <person name="Jaillon O."/>
            <person name="Du Pasquier L."/>
            <person name="Boudinot P."/>
            <person name="Liberles D.A."/>
            <person name="Volff J.N."/>
            <person name="Philippe H."/>
            <person name="Lenhard B."/>
            <person name="Roest Crollius H."/>
            <person name="Wincker P."/>
            <person name="Chourrout D."/>
        </authorList>
    </citation>
    <scope>NUCLEOTIDE SEQUENCE [LARGE SCALE GENOMIC DNA]</scope>
</reference>